<evidence type="ECO:0000313" key="2">
    <source>
        <dbReference type="EMBL" id="GJN89144.1"/>
    </source>
</evidence>
<evidence type="ECO:0000256" key="1">
    <source>
        <dbReference type="SAM" id="MobiDB-lite"/>
    </source>
</evidence>
<dbReference type="AlphaFoldDB" id="A0AAV5GH03"/>
<protein>
    <submittedName>
        <fullName evidence="2">Uncharacterized protein</fullName>
    </submittedName>
</protein>
<keyword evidence="3" id="KW-1185">Reference proteome</keyword>
<evidence type="ECO:0000313" key="3">
    <source>
        <dbReference type="Proteomes" id="UP001342314"/>
    </source>
</evidence>
<dbReference type="EMBL" id="BQKY01000004">
    <property type="protein sequence ID" value="GJN89144.1"/>
    <property type="molecule type" value="Genomic_DNA"/>
</dbReference>
<comment type="caution">
    <text evidence="2">The sequence shown here is derived from an EMBL/GenBank/DDBJ whole genome shotgun (WGS) entry which is preliminary data.</text>
</comment>
<proteinExistence type="predicted"/>
<accession>A0AAV5GH03</accession>
<organism evidence="2 3">
    <name type="scientific">Rhodotorula paludigena</name>
    <dbReference type="NCBI Taxonomy" id="86838"/>
    <lineage>
        <taxon>Eukaryota</taxon>
        <taxon>Fungi</taxon>
        <taxon>Dikarya</taxon>
        <taxon>Basidiomycota</taxon>
        <taxon>Pucciniomycotina</taxon>
        <taxon>Microbotryomycetes</taxon>
        <taxon>Sporidiobolales</taxon>
        <taxon>Sporidiobolaceae</taxon>
        <taxon>Rhodotorula</taxon>
    </lineage>
</organism>
<reference evidence="2 3" key="1">
    <citation type="submission" date="2021-12" db="EMBL/GenBank/DDBJ databases">
        <title>High titer production of polyol ester of fatty acids by Rhodotorula paludigena BS15 towards product separation-free biomass refinery.</title>
        <authorList>
            <person name="Mano J."/>
            <person name="Ono H."/>
            <person name="Tanaka T."/>
            <person name="Naito K."/>
            <person name="Sushida H."/>
            <person name="Ike M."/>
            <person name="Tokuyasu K."/>
            <person name="Kitaoka M."/>
        </authorList>
    </citation>
    <scope>NUCLEOTIDE SEQUENCE [LARGE SCALE GENOMIC DNA]</scope>
    <source>
        <strain evidence="2 3">BS15</strain>
    </source>
</reference>
<feature type="region of interest" description="Disordered" evidence="1">
    <location>
        <begin position="76"/>
        <end position="104"/>
    </location>
</feature>
<feature type="region of interest" description="Disordered" evidence="1">
    <location>
        <begin position="220"/>
        <end position="263"/>
    </location>
</feature>
<feature type="compositionally biased region" description="Low complexity" evidence="1">
    <location>
        <begin position="77"/>
        <end position="101"/>
    </location>
</feature>
<dbReference type="Proteomes" id="UP001342314">
    <property type="component" value="Unassembled WGS sequence"/>
</dbReference>
<name>A0AAV5GH03_9BASI</name>
<gene>
    <name evidence="2" type="ORF">Rhopal_002118-T1</name>
</gene>
<feature type="compositionally biased region" description="Polar residues" evidence="1">
    <location>
        <begin position="243"/>
        <end position="254"/>
    </location>
</feature>
<sequence length="263" mass="28917">MTTIPGYVNSLEDLPDDDSLAEALVQDALKDTGALAWGRFAHWPSKWFSSMIGPPTLALPQCDLARMLERLEHSHSEPASAAAASADASSSRPQSERTSSTHQGIVWTGTAVPSPYTVQPGEFDFRFKYFEVGSNEHVSSSFVKAVVEQGLGEFVHDVFGSPFVFIRPGYPYTDDQEIKKYNLDISFASQTRFISFMSSPDRIKLLELVKANSSQHGAPIGAADALARPPTLPYHPHPRDNRNAPSGQQLNSLGRTFPPQQRE</sequence>